<dbReference type="AlphaFoldDB" id="D8GT81"/>
<keyword evidence="4" id="KW-1185">Reference proteome</keyword>
<gene>
    <name evidence="1" type="ordered locus">CLJU_c36390</name>
    <name evidence="2" type="ORF">WX45_01283</name>
</gene>
<proteinExistence type="predicted"/>
<dbReference type="HOGENOM" id="CLU_1432272_0_0_9"/>
<accession>D8GT81</accession>
<organism evidence="1 3">
    <name type="scientific">Clostridium ljungdahlii (strain ATCC 55383 / DSM 13528 / PETC)</name>
    <dbReference type="NCBI Taxonomy" id="748727"/>
    <lineage>
        <taxon>Bacteria</taxon>
        <taxon>Bacillati</taxon>
        <taxon>Bacillota</taxon>
        <taxon>Clostridia</taxon>
        <taxon>Eubacteriales</taxon>
        <taxon>Clostridiaceae</taxon>
        <taxon>Clostridium</taxon>
    </lineage>
</organism>
<name>D8GT81_CLOLD</name>
<dbReference type="PATRIC" id="fig|748727.19.peg.57"/>
<dbReference type="KEGG" id="clj:CLJU_c36390"/>
<dbReference type="RefSeq" id="WP_013240263.1">
    <property type="nucleotide sequence ID" value="NC_014328.1"/>
</dbReference>
<dbReference type="eggNOG" id="ENOG5033MW1">
    <property type="taxonomic scope" value="Bacteria"/>
</dbReference>
<evidence type="ECO:0000313" key="2">
    <source>
        <dbReference type="EMBL" id="OAA89451.1"/>
    </source>
</evidence>
<evidence type="ECO:0000313" key="3">
    <source>
        <dbReference type="Proteomes" id="UP000001656"/>
    </source>
</evidence>
<reference evidence="2 4" key="3">
    <citation type="journal article" date="2016" name="Biotechnol. Bioeng.">
        <title>Traits of selected Clostridium strains for syngas fermentation to ethanol.</title>
        <authorList>
            <person name="Martin M.E."/>
            <person name="Richter H."/>
            <person name="Saha S."/>
            <person name="Angenent L.T."/>
        </authorList>
    </citation>
    <scope>NUCLEOTIDE SEQUENCE [LARGE SCALE GENOMIC DNA]</scope>
    <source>
        <strain evidence="2 4">PETC</strain>
    </source>
</reference>
<dbReference type="Proteomes" id="UP000001656">
    <property type="component" value="Chromosome"/>
</dbReference>
<dbReference type="Proteomes" id="UP000077020">
    <property type="component" value="Unassembled WGS sequence"/>
</dbReference>
<sequence length="189" mass="22126">MSSFICGKCGNKYPVYNQDKLKFTGIVQDSCMDKAAKLKQSLDLSDIKYIYYYFDKKDLLVIKNNCNAAGKPREYCSKCINQTITDTFKYKDPHYGDGVYLSIHDNLKMASKYVKYAHGQQVSNRDYRIKFKIISYMDLKKIKHTGGVVKSKETKWYKKDTLILLNNKDRKVAEFKCIEQYKHGEWTVL</sequence>
<dbReference type="OrthoDB" id="10013802at2"/>
<reference evidence="1 3" key="2">
    <citation type="journal article" date="2010" name="Proc. Natl. Acad. Sci. U.S.A.">
        <title>Clostridium ljungdahlii represents a microbial production platform based on syngas.</title>
        <authorList>
            <person name="Kopke M."/>
            <person name="Held C."/>
            <person name="Hujer S."/>
            <person name="Liesegang H."/>
            <person name="Wiezer A."/>
            <person name="Wollherr A."/>
            <person name="Ehrenreich A."/>
            <person name="Liebl W."/>
            <person name="Gottschalk G."/>
            <person name="Durre P."/>
        </authorList>
    </citation>
    <scope>NUCLEOTIDE SEQUENCE [LARGE SCALE GENOMIC DNA]</scope>
    <source>
        <strain evidence="3">ATCC 55383 / DSM 13528 / PETC</strain>
        <strain evidence="1">DSM 13528</strain>
    </source>
</reference>
<reference evidence="1" key="1">
    <citation type="submission" date="2009-07" db="EMBL/GenBank/DDBJ databases">
        <authorList>
            <person name="Koepke M."/>
            <person name="Hujer S."/>
            <person name="Held C."/>
            <person name="Wiezer A."/>
            <person name="Liesegang H."/>
            <person name="Ehrenreich A."/>
            <person name="Gottschalk G."/>
            <person name="Duerre P."/>
        </authorList>
    </citation>
    <scope>NUCLEOTIDE SEQUENCE</scope>
    <source>
        <strain evidence="1">DSM 13528</strain>
    </source>
</reference>
<dbReference type="EMBL" id="CP001666">
    <property type="protein sequence ID" value="ADK16680.1"/>
    <property type="molecule type" value="Genomic_DNA"/>
</dbReference>
<evidence type="ECO:0000313" key="1">
    <source>
        <dbReference type="EMBL" id="ADK16680.1"/>
    </source>
</evidence>
<evidence type="ECO:0000313" key="4">
    <source>
        <dbReference type="Proteomes" id="UP000077020"/>
    </source>
</evidence>
<protein>
    <submittedName>
        <fullName evidence="1">Uncharacterized protein</fullName>
    </submittedName>
</protein>
<dbReference type="EMBL" id="LITS01000001">
    <property type="protein sequence ID" value="OAA89451.1"/>
    <property type="molecule type" value="Genomic_DNA"/>
</dbReference>